<name>A0AAW1QLI3_9CHLO</name>
<organism evidence="1 2">
    <name type="scientific">Apatococcus lobatus</name>
    <dbReference type="NCBI Taxonomy" id="904363"/>
    <lineage>
        <taxon>Eukaryota</taxon>
        <taxon>Viridiplantae</taxon>
        <taxon>Chlorophyta</taxon>
        <taxon>core chlorophytes</taxon>
        <taxon>Trebouxiophyceae</taxon>
        <taxon>Chlorellales</taxon>
        <taxon>Chlorellaceae</taxon>
        <taxon>Apatococcus</taxon>
    </lineage>
</organism>
<accession>A0AAW1QLI3</accession>
<comment type="caution">
    <text evidence="1">The sequence shown here is derived from an EMBL/GenBank/DDBJ whole genome shotgun (WGS) entry which is preliminary data.</text>
</comment>
<gene>
    <name evidence="1" type="ORF">WJX74_004529</name>
</gene>
<reference evidence="1 2" key="1">
    <citation type="journal article" date="2024" name="Nat. Commun.">
        <title>Phylogenomics reveals the evolutionary origins of lichenization in chlorophyte algae.</title>
        <authorList>
            <person name="Puginier C."/>
            <person name="Libourel C."/>
            <person name="Otte J."/>
            <person name="Skaloud P."/>
            <person name="Haon M."/>
            <person name="Grisel S."/>
            <person name="Petersen M."/>
            <person name="Berrin J.G."/>
            <person name="Delaux P.M."/>
            <person name="Dal Grande F."/>
            <person name="Keller J."/>
        </authorList>
    </citation>
    <scope>NUCLEOTIDE SEQUENCE [LARGE SCALE GENOMIC DNA]</scope>
    <source>
        <strain evidence="1 2">SAG 2145</strain>
    </source>
</reference>
<dbReference type="EMBL" id="JALJOS010000033">
    <property type="protein sequence ID" value="KAK9822299.1"/>
    <property type="molecule type" value="Genomic_DNA"/>
</dbReference>
<evidence type="ECO:0000313" key="2">
    <source>
        <dbReference type="Proteomes" id="UP001438707"/>
    </source>
</evidence>
<evidence type="ECO:0000313" key="1">
    <source>
        <dbReference type="EMBL" id="KAK9822299.1"/>
    </source>
</evidence>
<proteinExistence type="predicted"/>
<sequence>MPGLAQRPLGLGRTRALNFHSWADPSSKQPIPESLLNEQQIRRFSDARLHAPYRKGGDELFCLMCKKKLMLCHCQGLDSADKIPFIHDLKPQPVGMTHADHYFRLASIFERMYIGNFPFVDVSRFMADWGGLMTAALKLNMEALLQAAEAYAADLNLASIKKEANLDLGKPLKLLSILDVDCQDKAAVGRFIQAAVAKFVVGNLSQMCRYELWFSMKVVEAAPISDVHKELLVDVLSNINGIVWVPMSLLPVIAPDYSKQPQIVGYANHAAQSSCSTM</sequence>
<keyword evidence="2" id="KW-1185">Reference proteome</keyword>
<dbReference type="Proteomes" id="UP001438707">
    <property type="component" value="Unassembled WGS sequence"/>
</dbReference>
<protein>
    <submittedName>
        <fullName evidence="1">Uncharacterized protein</fullName>
    </submittedName>
</protein>
<dbReference type="AlphaFoldDB" id="A0AAW1QLI3"/>